<sequence length="817" mass="93624">MNLDAETANKIWDEFLSTWPLERVKVMSLAEYTNVGNKDTFIYWIEKRLDQMGSIWGGSSFKFGVYERGSSEVKESGRGRSYDSKYAWYSKYGETAEKAFEHVRSLIVTIIEAAQRGDLAAIDGVDLGDAYKWKIAFHYQDRNNPKIVNVFLNEPLVYYLKDATAADKPFSYVYSQLLAKKPEGQAILRYGDDIWDHWIKRLRVWKISHGDNEFSQEERVELLHKKLVVVHSDTAKGQGDAFYKKMLENDIFYLCHGNYIQLLGKIKSKAEQSAKDEGWLQREYSIIKTSDGDKSYSDVQKGWTPNYRSTCKLVPYDELELFENKILKPYFNLTLSELAGNEGEEPVGKISESDETYIPVKPSKMNTIAENLILYGPPGTGKTYHLTQYFKDYTTNSAGETEESYLARLVADKPWWQVVGAAVLAMGPTRVPDLLPHPLVQAKLAQTNIQSPNARLWATLQSHTVQACPHVNYQKKLDPPFFWKDADSTWSVKDELLQDLAPEIVELKNNSEKIPTTETIKRYEFVTFHQSYGYEEFVEGIRPIMEDTGEGDVQYRIEPGIFKKICQRAEKDPSNEYAIFIDEINRGNISKIFGELITLIEPDKRVRTDGTGMRARMPYSKEEFGVPANLSIIGTMNTADRSIAFIDIALRRRFQFREMMPDLDLIERKIGSIDGVNVKALLDKINRRIEFLYDRDHMIGHSFFLNCTTLEGLRDVFLQNIIPLLQEYFYGDWEKICLVLGCGTNGNGGVTKNQYPAIKAEGLLEKDILGFDHLDYDDCCRYDVNPEFSKATGEKLKYYLTAIYQPHAVKSADSQEG</sequence>
<keyword evidence="3" id="KW-1185">Reference proteome</keyword>
<gene>
    <name evidence="2" type="ORF">KI810_00605</name>
</gene>
<dbReference type="PANTHER" id="PTHR37291">
    <property type="entry name" value="5-METHYLCYTOSINE-SPECIFIC RESTRICTION ENZYME B"/>
    <property type="match status" value="1"/>
</dbReference>
<evidence type="ECO:0000259" key="1">
    <source>
        <dbReference type="SMART" id="SM00382"/>
    </source>
</evidence>
<dbReference type="InterPro" id="IPR003593">
    <property type="entry name" value="AAA+_ATPase"/>
</dbReference>
<dbReference type="InterPro" id="IPR011704">
    <property type="entry name" value="ATPase_dyneun-rel_AAA"/>
</dbReference>
<dbReference type="RefSeq" id="WP_214173552.1">
    <property type="nucleotide sequence ID" value="NZ_JAHCVK010000001.1"/>
</dbReference>
<organism evidence="2 3">
    <name type="scientific">Geomobilimonas luticola</name>
    <dbReference type="NCBI Taxonomy" id="1114878"/>
    <lineage>
        <taxon>Bacteria</taxon>
        <taxon>Pseudomonadati</taxon>
        <taxon>Thermodesulfobacteriota</taxon>
        <taxon>Desulfuromonadia</taxon>
        <taxon>Geobacterales</taxon>
        <taxon>Geobacteraceae</taxon>
        <taxon>Geomobilimonas</taxon>
    </lineage>
</organism>
<name>A0ABS5S848_9BACT</name>
<reference evidence="2 3" key="1">
    <citation type="submission" date="2021-05" db="EMBL/GenBank/DDBJ databases">
        <title>The draft genome of Geobacter luticola JCM 17780.</title>
        <authorList>
            <person name="Xu Z."/>
            <person name="Masuda Y."/>
            <person name="Itoh H."/>
            <person name="Senoo K."/>
        </authorList>
    </citation>
    <scope>NUCLEOTIDE SEQUENCE [LARGE SCALE GENOMIC DNA]</scope>
    <source>
        <strain evidence="2 3">JCM 17780</strain>
    </source>
</reference>
<dbReference type="PANTHER" id="PTHR37291:SF1">
    <property type="entry name" value="TYPE IV METHYL-DIRECTED RESTRICTION ENZYME ECOKMCRB SUBUNIT"/>
    <property type="match status" value="1"/>
</dbReference>
<dbReference type="SUPFAM" id="SSF52540">
    <property type="entry name" value="P-loop containing nucleoside triphosphate hydrolases"/>
    <property type="match status" value="1"/>
</dbReference>
<accession>A0ABS5S848</accession>
<feature type="domain" description="AAA+ ATPase" evidence="1">
    <location>
        <begin position="368"/>
        <end position="664"/>
    </location>
</feature>
<protein>
    <submittedName>
        <fullName evidence="2">AAA family ATPase</fullName>
    </submittedName>
</protein>
<dbReference type="EMBL" id="JAHCVK010000001">
    <property type="protein sequence ID" value="MBT0651543.1"/>
    <property type="molecule type" value="Genomic_DNA"/>
</dbReference>
<comment type="caution">
    <text evidence="2">The sequence shown here is derived from an EMBL/GenBank/DDBJ whole genome shotgun (WGS) entry which is preliminary data.</text>
</comment>
<dbReference type="Proteomes" id="UP000756860">
    <property type="component" value="Unassembled WGS sequence"/>
</dbReference>
<dbReference type="InterPro" id="IPR027417">
    <property type="entry name" value="P-loop_NTPase"/>
</dbReference>
<dbReference type="InterPro" id="IPR052934">
    <property type="entry name" value="Methyl-DNA_Rec/Restrict_Enz"/>
</dbReference>
<evidence type="ECO:0000313" key="3">
    <source>
        <dbReference type="Proteomes" id="UP000756860"/>
    </source>
</evidence>
<dbReference type="Pfam" id="PF07728">
    <property type="entry name" value="AAA_5"/>
    <property type="match status" value="1"/>
</dbReference>
<dbReference type="SMART" id="SM00382">
    <property type="entry name" value="AAA"/>
    <property type="match status" value="1"/>
</dbReference>
<evidence type="ECO:0000313" key="2">
    <source>
        <dbReference type="EMBL" id="MBT0651543.1"/>
    </source>
</evidence>
<dbReference type="Gene3D" id="3.40.50.300">
    <property type="entry name" value="P-loop containing nucleotide triphosphate hydrolases"/>
    <property type="match status" value="1"/>
</dbReference>
<proteinExistence type="predicted"/>